<comment type="caution">
    <text evidence="3">The sequence shown here is derived from an EMBL/GenBank/DDBJ whole genome shotgun (WGS) entry which is preliminary data.</text>
</comment>
<reference evidence="4" key="1">
    <citation type="submission" date="2018-09" db="EMBL/GenBank/DDBJ databases">
        <title>Draft Genome Sequence of Mediterraneibacter sp. KCTC 15684.</title>
        <authorList>
            <person name="Kim J.S."/>
            <person name="Han K.I."/>
            <person name="Suh M.K."/>
            <person name="Lee K.C."/>
            <person name="Eom M.K."/>
            <person name="Lee J.H."/>
            <person name="Park S.H."/>
            <person name="Kang S.W."/>
            <person name="Park J.E."/>
            <person name="Oh B.S."/>
            <person name="Yu S.Y."/>
            <person name="Choi S.H."/>
            <person name="Lee D.H."/>
            <person name="Yoon H."/>
            <person name="Kim B."/>
            <person name="Yang S.J."/>
            <person name="Lee J.S."/>
        </authorList>
    </citation>
    <scope>NUCLEOTIDE SEQUENCE [LARGE SCALE GENOMIC DNA]</scope>
    <source>
        <strain evidence="4">KCTC 15684</strain>
    </source>
</reference>
<organism evidence="3 4">
    <name type="scientific">Mediterraneibacter butyricigenes</name>
    <dbReference type="NCBI Taxonomy" id="2316025"/>
    <lineage>
        <taxon>Bacteria</taxon>
        <taxon>Bacillati</taxon>
        <taxon>Bacillota</taxon>
        <taxon>Clostridia</taxon>
        <taxon>Lachnospirales</taxon>
        <taxon>Lachnospiraceae</taxon>
        <taxon>Mediterraneibacter</taxon>
    </lineage>
</organism>
<dbReference type="Pfam" id="PF00107">
    <property type="entry name" value="ADH_zinc_N"/>
    <property type="match status" value="1"/>
</dbReference>
<dbReference type="RefSeq" id="WP_243112721.1">
    <property type="nucleotide sequence ID" value="NZ_BHGK01000001.1"/>
</dbReference>
<dbReference type="Gene3D" id="3.90.180.10">
    <property type="entry name" value="Medium-chain alcohol dehydrogenases, catalytic domain"/>
    <property type="match status" value="1"/>
</dbReference>
<dbReference type="GO" id="GO:0016491">
    <property type="term" value="F:oxidoreductase activity"/>
    <property type="evidence" value="ECO:0007669"/>
    <property type="project" value="UniProtKB-KW"/>
</dbReference>
<gene>
    <name evidence="3" type="ORF">KGMB01110_16030</name>
</gene>
<keyword evidence="4" id="KW-1185">Reference proteome</keyword>
<dbReference type="InterPro" id="IPR013149">
    <property type="entry name" value="ADH-like_C"/>
</dbReference>
<dbReference type="PANTHER" id="PTHR43401:SF2">
    <property type="entry name" value="L-THREONINE 3-DEHYDROGENASE"/>
    <property type="match status" value="1"/>
</dbReference>
<keyword evidence="1" id="KW-0560">Oxidoreductase</keyword>
<dbReference type="PANTHER" id="PTHR43401">
    <property type="entry name" value="L-THREONINE 3-DEHYDROGENASE"/>
    <property type="match status" value="1"/>
</dbReference>
<dbReference type="EMBL" id="BHGK01000001">
    <property type="protein sequence ID" value="GCA67167.1"/>
    <property type="molecule type" value="Genomic_DNA"/>
</dbReference>
<evidence type="ECO:0000259" key="2">
    <source>
        <dbReference type="Pfam" id="PF00107"/>
    </source>
</evidence>
<dbReference type="InterPro" id="IPR050129">
    <property type="entry name" value="Zn_alcohol_dh"/>
</dbReference>
<dbReference type="InterPro" id="IPR036291">
    <property type="entry name" value="NAD(P)-bd_dom_sf"/>
</dbReference>
<feature type="domain" description="Alcohol dehydrogenase-like C-terminal" evidence="2">
    <location>
        <begin position="3"/>
        <end position="117"/>
    </location>
</feature>
<sequence length="158" mass="17760">MICDKSDFRLNIAKELGFEICNISESFLDKAKDLFGEGFSINGPTADIDIWIDAAGAESILDDFIEYGKVDSRFVMVAVNNAERKINFLPITYASKAIIGSGGYRPDDVTDVMNIMKSQRWDIEKIVTDEYMIDDINDAIRKAADSEHAFNVVVKFEQ</sequence>
<dbReference type="AlphaFoldDB" id="A0A391P1K5"/>
<dbReference type="Proteomes" id="UP000265643">
    <property type="component" value="Unassembled WGS sequence"/>
</dbReference>
<accession>A0A391P1K5</accession>
<dbReference type="Gene3D" id="3.40.50.720">
    <property type="entry name" value="NAD(P)-binding Rossmann-like Domain"/>
    <property type="match status" value="1"/>
</dbReference>
<protein>
    <recommendedName>
        <fullName evidence="2">Alcohol dehydrogenase-like C-terminal domain-containing protein</fullName>
    </recommendedName>
</protein>
<proteinExistence type="predicted"/>
<evidence type="ECO:0000256" key="1">
    <source>
        <dbReference type="ARBA" id="ARBA00023002"/>
    </source>
</evidence>
<evidence type="ECO:0000313" key="3">
    <source>
        <dbReference type="EMBL" id="GCA67167.1"/>
    </source>
</evidence>
<evidence type="ECO:0000313" key="4">
    <source>
        <dbReference type="Proteomes" id="UP000265643"/>
    </source>
</evidence>
<name>A0A391P1K5_9FIRM</name>
<dbReference type="SUPFAM" id="SSF51735">
    <property type="entry name" value="NAD(P)-binding Rossmann-fold domains"/>
    <property type="match status" value="1"/>
</dbReference>